<dbReference type="EMBL" id="JBHULI010000024">
    <property type="protein sequence ID" value="MFD2532122.1"/>
    <property type="molecule type" value="Genomic_DNA"/>
</dbReference>
<name>A0ABW5JL21_9BACT</name>
<dbReference type="Proteomes" id="UP001597460">
    <property type="component" value="Unassembled WGS sequence"/>
</dbReference>
<dbReference type="RefSeq" id="WP_390300286.1">
    <property type="nucleotide sequence ID" value="NZ_JBHULI010000024.1"/>
</dbReference>
<reference evidence="2" key="1">
    <citation type="journal article" date="2019" name="Int. J. Syst. Evol. Microbiol.">
        <title>The Global Catalogue of Microorganisms (GCM) 10K type strain sequencing project: providing services to taxonomists for standard genome sequencing and annotation.</title>
        <authorList>
            <consortium name="The Broad Institute Genomics Platform"/>
            <consortium name="The Broad Institute Genome Sequencing Center for Infectious Disease"/>
            <person name="Wu L."/>
            <person name="Ma J."/>
        </authorList>
    </citation>
    <scope>NUCLEOTIDE SEQUENCE [LARGE SCALE GENOMIC DNA]</scope>
    <source>
        <strain evidence="2">KCTC 52042</strain>
    </source>
</reference>
<proteinExistence type="predicted"/>
<keyword evidence="2" id="KW-1185">Reference proteome</keyword>
<gene>
    <name evidence="1" type="ORF">ACFSVN_06665</name>
</gene>
<organism evidence="1 2">
    <name type="scientific">Gracilimonas halophila</name>
    <dbReference type="NCBI Taxonomy" id="1834464"/>
    <lineage>
        <taxon>Bacteria</taxon>
        <taxon>Pseudomonadati</taxon>
        <taxon>Balneolota</taxon>
        <taxon>Balneolia</taxon>
        <taxon>Balneolales</taxon>
        <taxon>Balneolaceae</taxon>
        <taxon>Gracilimonas</taxon>
    </lineage>
</organism>
<evidence type="ECO:0000313" key="1">
    <source>
        <dbReference type="EMBL" id="MFD2532122.1"/>
    </source>
</evidence>
<protein>
    <submittedName>
        <fullName evidence="1">Uncharacterized protein</fullName>
    </submittedName>
</protein>
<comment type="caution">
    <text evidence="1">The sequence shown here is derived from an EMBL/GenBank/DDBJ whole genome shotgun (WGS) entry which is preliminary data.</text>
</comment>
<sequence>MKNKLEKLEKGMLDDAEAEELRKHLRTHVQGHICDPLDPNCGGSG</sequence>
<accession>A0ABW5JL21</accession>
<evidence type="ECO:0000313" key="2">
    <source>
        <dbReference type="Proteomes" id="UP001597460"/>
    </source>
</evidence>